<keyword evidence="2" id="KW-1185">Reference proteome</keyword>
<gene>
    <name evidence="1" type="ORF">E2C01_086703</name>
</gene>
<dbReference type="AlphaFoldDB" id="A0A5B7J1J3"/>
<protein>
    <submittedName>
        <fullName evidence="1">Uncharacterized protein</fullName>
    </submittedName>
</protein>
<accession>A0A5B7J1J3</accession>
<comment type="caution">
    <text evidence="1">The sequence shown here is derived from an EMBL/GenBank/DDBJ whole genome shotgun (WGS) entry which is preliminary data.</text>
</comment>
<evidence type="ECO:0000313" key="1">
    <source>
        <dbReference type="EMBL" id="MPC91651.1"/>
    </source>
</evidence>
<reference evidence="1 2" key="1">
    <citation type="submission" date="2019-05" db="EMBL/GenBank/DDBJ databases">
        <title>Another draft genome of Portunus trituberculatus and its Hox gene families provides insights of decapod evolution.</title>
        <authorList>
            <person name="Jeong J.-H."/>
            <person name="Song I."/>
            <person name="Kim S."/>
            <person name="Choi T."/>
            <person name="Kim D."/>
            <person name="Ryu S."/>
            <person name="Kim W."/>
        </authorList>
    </citation>
    <scope>NUCLEOTIDE SEQUENCE [LARGE SCALE GENOMIC DNA]</scope>
    <source>
        <tissue evidence="1">Muscle</tissue>
    </source>
</reference>
<sequence length="17" mass="2116">MLHQRQNFPRCRGEENT</sequence>
<proteinExistence type="predicted"/>
<evidence type="ECO:0000313" key="2">
    <source>
        <dbReference type="Proteomes" id="UP000324222"/>
    </source>
</evidence>
<name>A0A5B7J1J3_PORTR</name>
<dbReference type="Proteomes" id="UP000324222">
    <property type="component" value="Unassembled WGS sequence"/>
</dbReference>
<organism evidence="1 2">
    <name type="scientific">Portunus trituberculatus</name>
    <name type="common">Swimming crab</name>
    <name type="synonym">Neptunus trituberculatus</name>
    <dbReference type="NCBI Taxonomy" id="210409"/>
    <lineage>
        <taxon>Eukaryota</taxon>
        <taxon>Metazoa</taxon>
        <taxon>Ecdysozoa</taxon>
        <taxon>Arthropoda</taxon>
        <taxon>Crustacea</taxon>
        <taxon>Multicrustacea</taxon>
        <taxon>Malacostraca</taxon>
        <taxon>Eumalacostraca</taxon>
        <taxon>Eucarida</taxon>
        <taxon>Decapoda</taxon>
        <taxon>Pleocyemata</taxon>
        <taxon>Brachyura</taxon>
        <taxon>Eubrachyura</taxon>
        <taxon>Portunoidea</taxon>
        <taxon>Portunidae</taxon>
        <taxon>Portuninae</taxon>
        <taxon>Portunus</taxon>
    </lineage>
</organism>
<dbReference type="EMBL" id="VSRR010088550">
    <property type="protein sequence ID" value="MPC91651.1"/>
    <property type="molecule type" value="Genomic_DNA"/>
</dbReference>